<proteinExistence type="predicted"/>
<gene>
    <name evidence="2" type="ORF">ALC60_12622</name>
</gene>
<sequence>MPSSHILYIVHSRRKILVPKTTDLKYLRETTRLKSPMEYQAAGYYRPRETKERTILVEIHYGTKMLPRDLTGVAFIYCKATKWISNREDMQTYKCQFINVPRFCYMFEVFTFLYPNNLYIFSKKMPSLFQKTHEYCCEVTNIIHNLNASGNAIYKNAILTHGFTEEKPPLWKTCTTSAFTKLHEYCLIGKKRRIAVRGIEISDSNLNSAFERQPCSAAKQLEVGTVCAVWHKKTVEKWALSPLWKNRFKLAPRVPKPRFKKLVKNCQRFSSKKQFMHVALKITIYDRAFWAFQYSVRPLVSQLDLSGEPKLAFRFKWWLTVPQGVVSMLKPAPSVHTDVTAAGHVCHGSDISECQELRRVGKSANNAPRWFGGRHLKSGDWSPPPRDLASGDSIPDPSTMVIVGRMLRSSLFPNSLALEGDRFGALCLYPLWPPFDKLTP</sequence>
<name>A0A151WKC9_9HYME</name>
<protein>
    <submittedName>
        <fullName evidence="2">Uncharacterized protein</fullName>
    </submittedName>
</protein>
<keyword evidence="3" id="KW-1185">Reference proteome</keyword>
<evidence type="ECO:0000256" key="1">
    <source>
        <dbReference type="SAM" id="MobiDB-lite"/>
    </source>
</evidence>
<evidence type="ECO:0000313" key="3">
    <source>
        <dbReference type="Proteomes" id="UP000075809"/>
    </source>
</evidence>
<dbReference type="EMBL" id="KQ983012">
    <property type="protein sequence ID" value="KYQ48294.1"/>
    <property type="molecule type" value="Genomic_DNA"/>
</dbReference>
<dbReference type="STRING" id="64791.A0A151WKC9"/>
<reference evidence="2 3" key="1">
    <citation type="submission" date="2015-09" db="EMBL/GenBank/DDBJ databases">
        <title>Trachymyrmex zeteki WGS genome.</title>
        <authorList>
            <person name="Nygaard S."/>
            <person name="Hu H."/>
            <person name="Boomsma J."/>
            <person name="Zhang G."/>
        </authorList>
    </citation>
    <scope>NUCLEOTIDE SEQUENCE [LARGE SCALE GENOMIC DNA]</scope>
    <source>
        <strain evidence="2">Tzet28-1</strain>
        <tissue evidence="2">Whole body</tissue>
    </source>
</reference>
<feature type="region of interest" description="Disordered" evidence="1">
    <location>
        <begin position="375"/>
        <end position="394"/>
    </location>
</feature>
<accession>A0A151WKC9</accession>
<evidence type="ECO:0000313" key="2">
    <source>
        <dbReference type="EMBL" id="KYQ48294.1"/>
    </source>
</evidence>
<dbReference type="AlphaFoldDB" id="A0A151WKC9"/>
<organism evidence="2 3">
    <name type="scientific">Mycetomoellerius zeteki</name>
    <dbReference type="NCBI Taxonomy" id="64791"/>
    <lineage>
        <taxon>Eukaryota</taxon>
        <taxon>Metazoa</taxon>
        <taxon>Ecdysozoa</taxon>
        <taxon>Arthropoda</taxon>
        <taxon>Hexapoda</taxon>
        <taxon>Insecta</taxon>
        <taxon>Pterygota</taxon>
        <taxon>Neoptera</taxon>
        <taxon>Endopterygota</taxon>
        <taxon>Hymenoptera</taxon>
        <taxon>Apocrita</taxon>
        <taxon>Aculeata</taxon>
        <taxon>Formicoidea</taxon>
        <taxon>Formicidae</taxon>
        <taxon>Myrmicinae</taxon>
        <taxon>Mycetomoellerius</taxon>
    </lineage>
</organism>
<dbReference type="Proteomes" id="UP000075809">
    <property type="component" value="Unassembled WGS sequence"/>
</dbReference>